<dbReference type="GO" id="GO:0008173">
    <property type="term" value="F:RNA methyltransferase activity"/>
    <property type="evidence" value="ECO:0007669"/>
    <property type="project" value="InterPro"/>
</dbReference>
<proteinExistence type="predicted"/>
<organism evidence="4">
    <name type="scientific">hydrothermal vent metagenome</name>
    <dbReference type="NCBI Taxonomy" id="652676"/>
    <lineage>
        <taxon>unclassified sequences</taxon>
        <taxon>metagenomes</taxon>
        <taxon>ecological metagenomes</taxon>
    </lineage>
</organism>
<evidence type="ECO:0000256" key="1">
    <source>
        <dbReference type="ARBA" id="ARBA00022603"/>
    </source>
</evidence>
<evidence type="ECO:0000259" key="3">
    <source>
        <dbReference type="Pfam" id="PF00588"/>
    </source>
</evidence>
<dbReference type="PANTHER" id="PTHR46429">
    <property type="entry name" value="23S RRNA (GUANOSINE-2'-O-)-METHYLTRANSFERASE RLMB"/>
    <property type="match status" value="1"/>
</dbReference>
<dbReference type="SUPFAM" id="SSF75217">
    <property type="entry name" value="alpha/beta knot"/>
    <property type="match status" value="1"/>
</dbReference>
<dbReference type="CDD" id="cd18104">
    <property type="entry name" value="SpoU-like_RNA-MTase"/>
    <property type="match status" value="1"/>
</dbReference>
<sequence>MAFGARLKGVLAICQPKQYQLENLKLKQNPFIVILEGVEKPGNIGTVIRTADGAGVDAVILCNSKTDVYNHNIVRSSIGTIFTVPTIMVTPEETLQFLKSQNIKIFTTSANTEKLYTTINFKQPSAIIIGNEHTGVSSFWEEHAEAKIKISMLGEASSLNAAMSASIIIYEALRQKMS</sequence>
<evidence type="ECO:0000256" key="2">
    <source>
        <dbReference type="ARBA" id="ARBA00022679"/>
    </source>
</evidence>
<keyword evidence="2" id="KW-0808">Transferase</keyword>
<dbReference type="Pfam" id="PF00588">
    <property type="entry name" value="SpoU_methylase"/>
    <property type="match status" value="1"/>
</dbReference>
<name>A0A3B1D3Q6_9ZZZZ</name>
<dbReference type="GO" id="GO:0006396">
    <property type="term" value="P:RNA processing"/>
    <property type="evidence" value="ECO:0007669"/>
    <property type="project" value="InterPro"/>
</dbReference>
<dbReference type="AlphaFoldDB" id="A0A3B1D3Q6"/>
<reference evidence="4" key="1">
    <citation type="submission" date="2018-06" db="EMBL/GenBank/DDBJ databases">
        <authorList>
            <person name="Zhirakovskaya E."/>
        </authorList>
    </citation>
    <scope>NUCLEOTIDE SEQUENCE</scope>
</reference>
<dbReference type="InterPro" id="IPR029028">
    <property type="entry name" value="Alpha/beta_knot_MTases"/>
</dbReference>
<keyword evidence="1" id="KW-0489">Methyltransferase</keyword>
<protein>
    <recommendedName>
        <fullName evidence="3">tRNA/rRNA methyltransferase SpoU type domain-containing protein</fullName>
    </recommendedName>
</protein>
<feature type="domain" description="tRNA/rRNA methyltransferase SpoU type" evidence="3">
    <location>
        <begin position="31"/>
        <end position="170"/>
    </location>
</feature>
<dbReference type="GO" id="GO:0005829">
    <property type="term" value="C:cytosol"/>
    <property type="evidence" value="ECO:0007669"/>
    <property type="project" value="TreeGrafter"/>
</dbReference>
<dbReference type="PANTHER" id="PTHR46429:SF1">
    <property type="entry name" value="23S RRNA (GUANOSINE-2'-O-)-METHYLTRANSFERASE RLMB"/>
    <property type="match status" value="1"/>
</dbReference>
<accession>A0A3B1D3Q6</accession>
<dbReference type="GO" id="GO:0032259">
    <property type="term" value="P:methylation"/>
    <property type="evidence" value="ECO:0007669"/>
    <property type="project" value="UniProtKB-KW"/>
</dbReference>
<dbReference type="InterPro" id="IPR001537">
    <property type="entry name" value="SpoU_MeTrfase"/>
</dbReference>
<gene>
    <name evidence="4" type="ORF">MNBD_UNCLBAC01-376</name>
</gene>
<dbReference type="Gene3D" id="3.40.1280.10">
    <property type="match status" value="1"/>
</dbReference>
<dbReference type="GO" id="GO:0003723">
    <property type="term" value="F:RNA binding"/>
    <property type="evidence" value="ECO:0007669"/>
    <property type="project" value="InterPro"/>
</dbReference>
<dbReference type="InterPro" id="IPR029026">
    <property type="entry name" value="tRNA_m1G_MTases_N"/>
</dbReference>
<dbReference type="EMBL" id="UOGJ01000048">
    <property type="protein sequence ID" value="VAX35372.1"/>
    <property type="molecule type" value="Genomic_DNA"/>
</dbReference>
<evidence type="ECO:0000313" key="4">
    <source>
        <dbReference type="EMBL" id="VAX35372.1"/>
    </source>
</evidence>
<dbReference type="InterPro" id="IPR004441">
    <property type="entry name" value="rRNA_MeTrfase_TrmH"/>
</dbReference>